<organism evidence="3 4">
    <name type="scientific">Nocardioides marinquilinus</name>
    <dbReference type="NCBI Taxonomy" id="1210400"/>
    <lineage>
        <taxon>Bacteria</taxon>
        <taxon>Bacillati</taxon>
        <taxon>Actinomycetota</taxon>
        <taxon>Actinomycetes</taxon>
        <taxon>Propionibacteriales</taxon>
        <taxon>Nocardioidaceae</taxon>
        <taxon>Nocardioides</taxon>
    </lineage>
</organism>
<keyword evidence="2" id="KW-1133">Transmembrane helix</keyword>
<proteinExistence type="predicted"/>
<feature type="compositionally biased region" description="Low complexity" evidence="1">
    <location>
        <begin position="55"/>
        <end position="69"/>
    </location>
</feature>
<evidence type="ECO:0000313" key="4">
    <source>
        <dbReference type="Proteomes" id="UP001500221"/>
    </source>
</evidence>
<dbReference type="EMBL" id="BAABKG010000003">
    <property type="protein sequence ID" value="GAA5149994.1"/>
    <property type="molecule type" value="Genomic_DNA"/>
</dbReference>
<evidence type="ECO:0000313" key="3">
    <source>
        <dbReference type="EMBL" id="GAA5149994.1"/>
    </source>
</evidence>
<accession>A0ABP9PSL2</accession>
<feature type="transmembrane region" description="Helical" evidence="2">
    <location>
        <begin position="28"/>
        <end position="50"/>
    </location>
</feature>
<evidence type="ECO:0000256" key="1">
    <source>
        <dbReference type="SAM" id="MobiDB-lite"/>
    </source>
</evidence>
<evidence type="ECO:0008006" key="5">
    <source>
        <dbReference type="Google" id="ProtNLM"/>
    </source>
</evidence>
<keyword evidence="2" id="KW-0472">Membrane</keyword>
<sequence length="287" mass="29709">MDDATRARLRARVVAGLDESGHRRPRRWLVPAAAAAAVVVVAGVTAGVALGGDDGPSAPSGPAGSGTADVPPSDEASEAPDGPSDEPTPSDPPSDEPSSEPSSDPSSAPADPDDAVSDAEAACRPELEFILKGADVVASTTSETGSTVFFVKGGKWTACSTHGGRATVFGARALDAPDDKDAYAISSVYPKARTSTFVSAGLVPEGASRFAVGYTFPDGHRTPLTQVSDEEGRTWWSMDYTVTGGPINETNQLELDPITVEVTTDRSTQTYTLDWALDTCRQANHGC</sequence>
<gene>
    <name evidence="3" type="ORF">GCM10023340_26200</name>
</gene>
<comment type="caution">
    <text evidence="3">The sequence shown here is derived from an EMBL/GenBank/DDBJ whole genome shotgun (WGS) entry which is preliminary data.</text>
</comment>
<dbReference type="Proteomes" id="UP001500221">
    <property type="component" value="Unassembled WGS sequence"/>
</dbReference>
<feature type="compositionally biased region" description="Low complexity" evidence="1">
    <location>
        <begin position="99"/>
        <end position="110"/>
    </location>
</feature>
<protein>
    <recommendedName>
        <fullName evidence="5">DUF4232 domain-containing protein</fullName>
    </recommendedName>
</protein>
<keyword evidence="2" id="KW-0812">Transmembrane</keyword>
<evidence type="ECO:0000256" key="2">
    <source>
        <dbReference type="SAM" id="Phobius"/>
    </source>
</evidence>
<keyword evidence="4" id="KW-1185">Reference proteome</keyword>
<reference evidence="4" key="1">
    <citation type="journal article" date="2019" name="Int. J. Syst. Evol. Microbiol.">
        <title>The Global Catalogue of Microorganisms (GCM) 10K type strain sequencing project: providing services to taxonomists for standard genome sequencing and annotation.</title>
        <authorList>
            <consortium name="The Broad Institute Genomics Platform"/>
            <consortium name="The Broad Institute Genome Sequencing Center for Infectious Disease"/>
            <person name="Wu L."/>
            <person name="Ma J."/>
        </authorList>
    </citation>
    <scope>NUCLEOTIDE SEQUENCE [LARGE SCALE GENOMIC DNA]</scope>
    <source>
        <strain evidence="4">JCM 18459</strain>
    </source>
</reference>
<name>A0ABP9PSL2_9ACTN</name>
<feature type="region of interest" description="Disordered" evidence="1">
    <location>
        <begin position="48"/>
        <end position="119"/>
    </location>
</feature>